<sequence>MSEDSSYSEETNSPATSISQDTFTTETTTITAFNALFETFPSSSKPQLQLVVLRFFPIIAGLYLSRVALKKPLAGFEAALLALYAHETTSRAGHAMTVNVPNLSYSSMYHEMKEPAKDNKAAELNLAVISPGLEPHGTVWSGQDDDASKDCETQDDQESVGKESVTKEGRIPLPWEILQPVLRILGHCLLLSFLFFNCDFPPLQLLLDCMQAGSESSDHRTCLVRYCCCASSLFLIIFTLGSAGSHSSLLRLISPWSFELS</sequence>
<keyword evidence="5" id="KW-0472">Membrane</keyword>
<comment type="similarity">
    <text evidence="6">Belongs to the Hyccin family.</text>
</comment>
<organism evidence="8 9">
    <name type="scientific">Populus tomentosa</name>
    <name type="common">Chinese white poplar</name>
    <dbReference type="NCBI Taxonomy" id="118781"/>
    <lineage>
        <taxon>Eukaryota</taxon>
        <taxon>Viridiplantae</taxon>
        <taxon>Streptophyta</taxon>
        <taxon>Embryophyta</taxon>
        <taxon>Tracheophyta</taxon>
        <taxon>Spermatophyta</taxon>
        <taxon>Magnoliopsida</taxon>
        <taxon>eudicotyledons</taxon>
        <taxon>Gunneridae</taxon>
        <taxon>Pentapetalae</taxon>
        <taxon>rosids</taxon>
        <taxon>fabids</taxon>
        <taxon>Malpighiales</taxon>
        <taxon>Salicaceae</taxon>
        <taxon>Saliceae</taxon>
        <taxon>Populus</taxon>
    </lineage>
</organism>
<dbReference type="Pfam" id="PF09790">
    <property type="entry name" value="Hyccin"/>
    <property type="match status" value="1"/>
</dbReference>
<comment type="caution">
    <text evidence="8">The sequence shown here is derived from an EMBL/GenBank/DDBJ whole genome shotgun (WGS) entry which is preliminary data.</text>
</comment>
<feature type="compositionally biased region" description="Polar residues" evidence="7">
    <location>
        <begin position="8"/>
        <end position="21"/>
    </location>
</feature>
<gene>
    <name evidence="8" type="ORF">POTOM_018005</name>
</gene>
<dbReference type="GO" id="GO:0005886">
    <property type="term" value="C:plasma membrane"/>
    <property type="evidence" value="ECO:0007669"/>
    <property type="project" value="UniProtKB-SubCell"/>
</dbReference>
<dbReference type="EMBL" id="JAAWWB010000008">
    <property type="protein sequence ID" value="KAG6778153.1"/>
    <property type="molecule type" value="Genomic_DNA"/>
</dbReference>
<evidence type="ECO:0000256" key="4">
    <source>
        <dbReference type="ARBA" id="ARBA00022490"/>
    </source>
</evidence>
<evidence type="ECO:0000313" key="9">
    <source>
        <dbReference type="Proteomes" id="UP000886885"/>
    </source>
</evidence>
<evidence type="ECO:0000256" key="3">
    <source>
        <dbReference type="ARBA" id="ARBA00022475"/>
    </source>
</evidence>
<evidence type="ECO:0000256" key="2">
    <source>
        <dbReference type="ARBA" id="ARBA00004514"/>
    </source>
</evidence>
<reference evidence="8" key="1">
    <citation type="journal article" date="2020" name="bioRxiv">
        <title>Hybrid origin of Populus tomentosa Carr. identified through genome sequencing and phylogenomic analysis.</title>
        <authorList>
            <person name="An X."/>
            <person name="Gao K."/>
            <person name="Chen Z."/>
            <person name="Li J."/>
            <person name="Yang X."/>
            <person name="Yang X."/>
            <person name="Zhou J."/>
            <person name="Guo T."/>
            <person name="Zhao T."/>
            <person name="Huang S."/>
            <person name="Miao D."/>
            <person name="Khan W.U."/>
            <person name="Rao P."/>
            <person name="Ye M."/>
            <person name="Lei B."/>
            <person name="Liao W."/>
            <person name="Wang J."/>
            <person name="Ji L."/>
            <person name="Li Y."/>
            <person name="Guo B."/>
            <person name="Mustafa N.S."/>
            <person name="Li S."/>
            <person name="Yun Q."/>
            <person name="Keller S.R."/>
            <person name="Mao J."/>
            <person name="Zhang R."/>
            <person name="Strauss S.H."/>
        </authorList>
    </citation>
    <scope>NUCLEOTIDE SEQUENCE</scope>
    <source>
        <strain evidence="8">GM15</strain>
        <tissue evidence="8">Leaf</tissue>
    </source>
</reference>
<evidence type="ECO:0000313" key="8">
    <source>
        <dbReference type="EMBL" id="KAG6778153.1"/>
    </source>
</evidence>
<feature type="region of interest" description="Disordered" evidence="7">
    <location>
        <begin position="143"/>
        <end position="165"/>
    </location>
</feature>
<evidence type="ECO:0000256" key="1">
    <source>
        <dbReference type="ARBA" id="ARBA00004236"/>
    </source>
</evidence>
<dbReference type="InterPro" id="IPR018619">
    <property type="entry name" value="Hyccin"/>
</dbReference>
<name>A0A8X7ZVX3_POPTO</name>
<dbReference type="GO" id="GO:0046854">
    <property type="term" value="P:phosphatidylinositol phosphate biosynthetic process"/>
    <property type="evidence" value="ECO:0007669"/>
    <property type="project" value="TreeGrafter"/>
</dbReference>
<dbReference type="AlphaFoldDB" id="A0A8X7ZVX3"/>
<proteinExistence type="inferred from homology"/>
<protein>
    <submittedName>
        <fullName evidence="8">Uncharacterized protein</fullName>
    </submittedName>
</protein>
<keyword evidence="4" id="KW-0963">Cytoplasm</keyword>
<comment type="subcellular location">
    <subcellularLocation>
        <location evidence="1">Cell membrane</location>
    </subcellularLocation>
    <subcellularLocation>
        <location evidence="2">Cytoplasm</location>
        <location evidence="2">Cytosol</location>
    </subcellularLocation>
</comment>
<evidence type="ECO:0000256" key="6">
    <source>
        <dbReference type="ARBA" id="ARBA00034482"/>
    </source>
</evidence>
<dbReference type="PANTHER" id="PTHR31220:SF10">
    <property type="entry name" value="HYCCIN"/>
    <property type="match status" value="1"/>
</dbReference>
<dbReference type="GO" id="GO:0005829">
    <property type="term" value="C:cytosol"/>
    <property type="evidence" value="ECO:0007669"/>
    <property type="project" value="UniProtKB-SubCell"/>
</dbReference>
<evidence type="ECO:0000256" key="7">
    <source>
        <dbReference type="SAM" id="MobiDB-lite"/>
    </source>
</evidence>
<dbReference type="OrthoDB" id="18937at2759"/>
<accession>A0A8X7ZVX3</accession>
<dbReference type="GO" id="GO:0072659">
    <property type="term" value="P:protein localization to plasma membrane"/>
    <property type="evidence" value="ECO:0007669"/>
    <property type="project" value="TreeGrafter"/>
</dbReference>
<evidence type="ECO:0000256" key="5">
    <source>
        <dbReference type="ARBA" id="ARBA00023136"/>
    </source>
</evidence>
<keyword evidence="9" id="KW-1185">Reference proteome</keyword>
<dbReference type="PANTHER" id="PTHR31220">
    <property type="entry name" value="HYCCIN RELATED"/>
    <property type="match status" value="1"/>
</dbReference>
<keyword evidence="3" id="KW-1003">Cell membrane</keyword>
<feature type="region of interest" description="Disordered" evidence="7">
    <location>
        <begin position="1"/>
        <end position="21"/>
    </location>
</feature>
<dbReference type="Proteomes" id="UP000886885">
    <property type="component" value="Chromosome 4D"/>
</dbReference>